<dbReference type="Pfam" id="PF03732">
    <property type="entry name" value="Retrotrans_gag"/>
    <property type="match status" value="1"/>
</dbReference>
<organism evidence="3 4">
    <name type="scientific">Smittium culicis</name>
    <dbReference type="NCBI Taxonomy" id="133412"/>
    <lineage>
        <taxon>Eukaryota</taxon>
        <taxon>Fungi</taxon>
        <taxon>Fungi incertae sedis</taxon>
        <taxon>Zoopagomycota</taxon>
        <taxon>Kickxellomycotina</taxon>
        <taxon>Harpellomycetes</taxon>
        <taxon>Harpellales</taxon>
        <taxon>Legeriomycetaceae</taxon>
        <taxon>Smittium</taxon>
    </lineage>
</organism>
<sequence length="182" mass="20466">MPPNPRPPPPPENTPDTKTASIWFRSLLASNSPCLVDFELFINDLRNKFSDPSHSIKVRGQIRNCKQGSRSASAYAAEFSTLTRLPLFTKNNPKIDWINRTLEFKKEINSEINAIFGVLSEEEVQSSDKESNHTEYILDSETEPESESCDTDQFFDATPNLTEIAVEDIADDQSTVPTNINV</sequence>
<name>A0A1R1WYF7_9FUNG</name>
<dbReference type="Proteomes" id="UP000187283">
    <property type="component" value="Unassembled WGS sequence"/>
</dbReference>
<evidence type="ECO:0000313" key="4">
    <source>
        <dbReference type="Proteomes" id="UP000187283"/>
    </source>
</evidence>
<feature type="compositionally biased region" description="Acidic residues" evidence="1">
    <location>
        <begin position="138"/>
        <end position="150"/>
    </location>
</feature>
<dbReference type="InterPro" id="IPR005162">
    <property type="entry name" value="Retrotrans_gag_dom"/>
</dbReference>
<evidence type="ECO:0000256" key="1">
    <source>
        <dbReference type="SAM" id="MobiDB-lite"/>
    </source>
</evidence>
<keyword evidence="4" id="KW-1185">Reference proteome</keyword>
<gene>
    <name evidence="3" type="ORF">AYI70_g12214</name>
</gene>
<feature type="domain" description="Retrotransposon gag" evidence="2">
    <location>
        <begin position="20"/>
        <end position="84"/>
    </location>
</feature>
<dbReference type="EMBL" id="LSSN01006054">
    <property type="protein sequence ID" value="OMJ07401.1"/>
    <property type="molecule type" value="Genomic_DNA"/>
</dbReference>
<reference evidence="3 4" key="1">
    <citation type="submission" date="2017-01" db="EMBL/GenBank/DDBJ databases">
        <authorList>
            <person name="Mah S.A."/>
            <person name="Swanson W.J."/>
            <person name="Moy G.W."/>
            <person name="Vacquier V.D."/>
        </authorList>
    </citation>
    <scope>NUCLEOTIDE SEQUENCE [LARGE SCALE GENOMIC DNA]</scope>
    <source>
        <strain evidence="3 4">GSMNP</strain>
    </source>
</reference>
<protein>
    <recommendedName>
        <fullName evidence="2">Retrotransposon gag domain-containing protein</fullName>
    </recommendedName>
</protein>
<evidence type="ECO:0000259" key="2">
    <source>
        <dbReference type="Pfam" id="PF03732"/>
    </source>
</evidence>
<evidence type="ECO:0000313" key="3">
    <source>
        <dbReference type="EMBL" id="OMJ07401.1"/>
    </source>
</evidence>
<proteinExistence type="predicted"/>
<accession>A0A1R1WYF7</accession>
<feature type="region of interest" description="Disordered" evidence="1">
    <location>
        <begin position="126"/>
        <end position="150"/>
    </location>
</feature>
<dbReference type="AlphaFoldDB" id="A0A1R1WYF7"/>
<dbReference type="OrthoDB" id="128646at2759"/>
<comment type="caution">
    <text evidence="3">The sequence shown here is derived from an EMBL/GenBank/DDBJ whole genome shotgun (WGS) entry which is preliminary data.</text>
</comment>